<feature type="region of interest" description="Disordered" evidence="1">
    <location>
        <begin position="1"/>
        <end position="80"/>
    </location>
</feature>
<evidence type="ECO:0000313" key="2">
    <source>
        <dbReference type="EMBL" id="CAD0090860.1"/>
    </source>
</evidence>
<gene>
    <name evidence="2" type="ORF">AWRI4619_LOCUS6519</name>
</gene>
<protein>
    <submittedName>
        <fullName evidence="2">Uncharacterized protein</fullName>
    </submittedName>
</protein>
<feature type="compositionally biased region" description="Polar residues" evidence="1">
    <location>
        <begin position="146"/>
        <end position="156"/>
    </location>
</feature>
<dbReference type="Proteomes" id="UP000716446">
    <property type="component" value="Unassembled WGS sequence"/>
</dbReference>
<feature type="compositionally biased region" description="Polar residues" evidence="1">
    <location>
        <begin position="1"/>
        <end position="15"/>
    </location>
</feature>
<proteinExistence type="predicted"/>
<dbReference type="AlphaFoldDB" id="A0A9N8PD32"/>
<dbReference type="EMBL" id="CAIJEN010000009">
    <property type="protein sequence ID" value="CAD0090860.1"/>
    <property type="molecule type" value="Genomic_DNA"/>
</dbReference>
<sequence>MNWTGGKLQRNSKSKGNAVVERQRSHFAKARNKAPNRIASSTKDWNDTSPTRPPSPPPFKKARTQHRHSPRVQQWSLSGQRDEHRLVGDFVLPSRNSDVRVRVGQRAFASQLDTTVASPSTRIRSHSTSSSDYSSNSMLLNGVDQLGSQTKVSDNGKSYRPDQGNSLTSPCMPERMPFALSDLTEDILWSQDDTQYPSDFATHASSAVHAVASPGNAPNNTSAEDMQRFPDAAERLEGSPVKLPKHYAAPQYQTQASPNALPTLTAVHDEPFYRVSIRGSTPHSSCPTARACLLETGTSKRIGGEISEKGPRLSHDDQVWRRFVLGYDPTDAS</sequence>
<feature type="compositionally biased region" description="Basic residues" evidence="1">
    <location>
        <begin position="60"/>
        <end position="70"/>
    </location>
</feature>
<accession>A0A9N8PD32</accession>
<keyword evidence="3" id="KW-1185">Reference proteome</keyword>
<feature type="compositionally biased region" description="Basic residues" evidence="1">
    <location>
        <begin position="25"/>
        <end position="34"/>
    </location>
</feature>
<organism evidence="2 3">
    <name type="scientific">Aureobasidium vineae</name>
    <dbReference type="NCBI Taxonomy" id="2773715"/>
    <lineage>
        <taxon>Eukaryota</taxon>
        <taxon>Fungi</taxon>
        <taxon>Dikarya</taxon>
        <taxon>Ascomycota</taxon>
        <taxon>Pezizomycotina</taxon>
        <taxon>Dothideomycetes</taxon>
        <taxon>Dothideomycetidae</taxon>
        <taxon>Dothideales</taxon>
        <taxon>Saccotheciaceae</taxon>
        <taxon>Aureobasidium</taxon>
    </lineage>
</organism>
<comment type="caution">
    <text evidence="2">The sequence shown here is derived from an EMBL/GenBank/DDBJ whole genome shotgun (WGS) entry which is preliminary data.</text>
</comment>
<evidence type="ECO:0000256" key="1">
    <source>
        <dbReference type="SAM" id="MobiDB-lite"/>
    </source>
</evidence>
<feature type="region of interest" description="Disordered" evidence="1">
    <location>
        <begin position="113"/>
        <end position="171"/>
    </location>
</feature>
<reference evidence="2" key="1">
    <citation type="submission" date="2020-06" db="EMBL/GenBank/DDBJ databases">
        <authorList>
            <person name="Onetto C."/>
        </authorList>
    </citation>
    <scope>NUCLEOTIDE SEQUENCE</scope>
</reference>
<evidence type="ECO:0000313" key="3">
    <source>
        <dbReference type="Proteomes" id="UP000716446"/>
    </source>
</evidence>
<feature type="compositionally biased region" description="Low complexity" evidence="1">
    <location>
        <begin position="118"/>
        <end position="137"/>
    </location>
</feature>
<name>A0A9N8PD32_9PEZI</name>